<evidence type="ECO:0000256" key="18">
    <source>
        <dbReference type="SAM" id="Phobius"/>
    </source>
</evidence>
<reference evidence="21" key="2">
    <citation type="submission" date="2021-08" db="EMBL/GenBank/DDBJ databases">
        <authorList>
            <person name="Eriksson T."/>
        </authorList>
    </citation>
    <scope>NUCLEOTIDE SEQUENCE</scope>
    <source>
        <strain evidence="21">Stoneville</strain>
        <tissue evidence="21">Whole head</tissue>
    </source>
</reference>
<dbReference type="GO" id="GO:0005886">
    <property type="term" value="C:plasma membrane"/>
    <property type="evidence" value="ECO:0007669"/>
    <property type="project" value="InterPro"/>
</dbReference>
<dbReference type="CDD" id="cd11304">
    <property type="entry name" value="Cadherin_repeat"/>
    <property type="match status" value="6"/>
</dbReference>
<dbReference type="PANTHER" id="PTHR10997:SF7">
    <property type="entry name" value="IMPORTIN-11"/>
    <property type="match status" value="1"/>
</dbReference>
<dbReference type="InterPro" id="IPR001494">
    <property type="entry name" value="Importin-beta_N"/>
</dbReference>
<dbReference type="PRINTS" id="PR00205">
    <property type="entry name" value="CADHERIN"/>
</dbReference>
<evidence type="ECO:0000256" key="14">
    <source>
        <dbReference type="ARBA" id="ARBA00062902"/>
    </source>
</evidence>
<dbReference type="InterPro" id="IPR015919">
    <property type="entry name" value="Cadherin-like_sf"/>
</dbReference>
<reference evidence="21" key="1">
    <citation type="journal article" date="2020" name="J Insects Food Feed">
        <title>The yellow mealworm (Tenebrio molitor) genome: a resource for the emerging insects as food and feed industry.</title>
        <authorList>
            <person name="Eriksson T."/>
            <person name="Andere A."/>
            <person name="Kelstrup H."/>
            <person name="Emery V."/>
            <person name="Picard C."/>
        </authorList>
    </citation>
    <scope>NUCLEOTIDE SEQUENCE</scope>
    <source>
        <strain evidence="21">Stoneville</strain>
        <tissue evidence="21">Whole head</tissue>
    </source>
</reference>
<feature type="domain" description="Cadherin" evidence="20">
    <location>
        <begin position="504"/>
        <end position="624"/>
    </location>
</feature>
<evidence type="ECO:0000259" key="19">
    <source>
        <dbReference type="PROSITE" id="PS50166"/>
    </source>
</evidence>
<dbReference type="Gene3D" id="2.60.40.60">
    <property type="entry name" value="Cadherins"/>
    <property type="match status" value="7"/>
</dbReference>
<comment type="subunit">
    <text evidence="14">Interacts with UBE2E3 and RPL12.</text>
</comment>
<evidence type="ECO:0000256" key="8">
    <source>
        <dbReference type="ARBA" id="ARBA00022737"/>
    </source>
</evidence>
<keyword evidence="7" id="KW-0597">Phosphoprotein</keyword>
<evidence type="ECO:0000256" key="17">
    <source>
        <dbReference type="PROSITE-ProRule" id="PRU00043"/>
    </source>
</evidence>
<dbReference type="InterPro" id="IPR016024">
    <property type="entry name" value="ARM-type_fold"/>
</dbReference>
<evidence type="ECO:0000256" key="2">
    <source>
        <dbReference type="ARBA" id="ARBA00004370"/>
    </source>
</evidence>
<sequence length="2132" mass="240453">MTLHTQGTETPTNEDFLPITINLNDINDESPTFSEDGYSVEVLENVKAGYLLINITATDLDQEDIDNGLKHEILGAMGNTILQIEDLGGDVTTKIDKAFDYEKQNEIYVQIRAVDAGGHPASTQLTINVIDVNDENPRLVVSSTIAVEENQADNYPLETNIAASDEDSDADLEFSIDWSKSYATKNSQRIKDFENYHCINVETVPGDDLHTATAKLSLKETQPGNTPDYETFDTLYIQLTVTDKNTTEGEGTDSALIVINIQDVNDNKPIFADNTAELKREVTENTKDGIIITTVTATDADMDNNVTYAIKSADENTPDWVAIDAFGGVYVKLEGDDQIDCDDPKRDVLVYTVTASDGDPDHDNSINITIAITDQNDNVPVMEDQSEEIDEDNQLDPDDTLNGRTILNLTYSDADRDEPYNVVRCTFATSTSDEVIDRFTITDNTVVISLATGATLDREEYSEFQFELSCTDDPQHQGPVSNAISPPPRITIKLNDINDNKPQVTTTEITGITENTSKGPLGQKLQGKDDDEGDKGLITFAINKVLRYISDDDDAPTDVTDQFDITDEEDGKSATLSLLGDNLSGLWGRLEATIDVTDKGTPALNGQNVVKIDVAKYNFKEPIFDFPKQGDSYYFKTIQDKDAPLKLWNGGNMDNVKANDQQGNKYSIKFDVVEDSSDQNLFKVAYLGNSQGQLQLTNADFVPKPYTVTLRASLDVDNSPANGEASYEVNCTININFFDSDSTDPVFEHHSDTTLFTENSDTESYQVENATYPDIDLPDLAVYYLIREGDTTLFKIDQSTGTITLKQPLDYETQSSYEVLIQSSNADKLNLDALEETKFALTIQVVDQNDESPVFDQTEYFTTVLAGTSMSTKVTTVSATDKDTTSKDKLQYNIDNITPSNLDLDIKSAFTMNTQSGDITINFEVKDSMEGYFTLDLSVQDEEPENHKADATLKIYIVTSKNTVVFRFENDQETVSDKAGDIKSVLDEEFQYETKVEAPTGNTTDGTPLTRSPVFFLNLNTNEPVDATEILKKVTNVDVFQRLKNNFSKVGLVLLSFDSSSETNENLEAILKAWLIGVSVVLGALCLILLIAFILKTRALNQRIKKLSSTKFGSQESGLNRQGVAAPTTNKHAIEGSNPVYNNEVDPKDIDRTSVTSGDSDLIGVEDDEKFDFMCKEEMPMIHDEHGIDSRHCDRAEAKLREWETQPGFYTALFVSWPEADINVRWIAVLYIKNGIDRYWRRNLPNAISEQEKQSLKQGLILNFSEPVSQIAVQRAVLISKIARIDCPKEWPELFPTLLQAVESPDSLVQHRAFLTLYHVVKAIASKRLIGDRRFFQDFTNNIYSFVLNLWNTFTELFLGDIMRGASSQIVVTNLEKALLTLRILRKLTVFGFYRPYQNQDCMKFLKVIFDRAKIALQCRKQLRDEETVELCEKFIIHLTKVLISVLDMHPFSFVDFIQPCLEFTTYFLFTADGINFLFERFIIQCFNLIKNILLCAEYKPPKIPELCKHQETLRANEVKINFFQANTLTEICRKLVSHYFILTQDELEMWDSDPETFAIDESGDSWKYSLRPCMETVFVTIFHEFRDALAPTLLEMIHETNCIVSPGDTQGILRKDAVYNAVSLAAFDLYDEIDFDQWFTNTLTQELKVKHNNYRVIRRRVCALIGRWTGIKLSPELRPALYECVINLLGSDEDMAVRLTASSTLRHAIDDFEFNSDQFRDYLDSAFNLLFNLLKEANECETKMHVLNVMTLMVERVGQTIKPHTDALIHYLPRLWAESEDHNMLRCAIVSTLVQLVKALGSVSSELNPFLLPIIQLGTDTNQSAIVYLLEDCLELWLTVLENSTSMSNELLQLFNNMPALLEYSSENLRLCLLIVLVHTLLAPDLVMRTHGIQVITVCDNLMGDMKNEGIVMLIRMLEIFIRSSPSLGCETVFPILPRIFQKIYEGEDYPLLMSMYLSILSRVLLSSHDVFTRVLTTLAQVHNETDEAVLGKILTVWLSKMPMVSQLEQRKLLGLALTNLLTTQSRPVFERFGTVMVNILECLNDMEDSLLVTDGRSPTSYEDTDGYETDHDQRKKQLILSDPVHTIVLKDYLQSQMYELRNQIGLPHYEQLLQTVDADSISQLKGYITL</sequence>
<comment type="subcellular location">
    <subcellularLocation>
        <location evidence="3">Cytoplasm</location>
    </subcellularLocation>
    <subcellularLocation>
        <location evidence="2">Membrane</location>
    </subcellularLocation>
    <subcellularLocation>
        <location evidence="1">Nucleus</location>
    </subcellularLocation>
</comment>
<evidence type="ECO:0000256" key="10">
    <source>
        <dbReference type="ARBA" id="ARBA00022927"/>
    </source>
</evidence>
<keyword evidence="13" id="KW-0539">Nucleus</keyword>
<dbReference type="GO" id="GO:0006606">
    <property type="term" value="P:protein import into nucleus"/>
    <property type="evidence" value="ECO:0007669"/>
    <property type="project" value="TreeGrafter"/>
</dbReference>
<feature type="domain" description="Cadherin" evidence="20">
    <location>
        <begin position="34"/>
        <end position="139"/>
    </location>
</feature>
<dbReference type="InterPro" id="IPR020894">
    <property type="entry name" value="Cadherin_CS"/>
</dbReference>
<evidence type="ECO:0000256" key="15">
    <source>
        <dbReference type="ARBA" id="ARBA00072254"/>
    </source>
</evidence>
<dbReference type="Proteomes" id="UP000719412">
    <property type="component" value="Unassembled WGS sequence"/>
</dbReference>
<comment type="similarity">
    <text evidence="4">Belongs to the importin beta family.</text>
</comment>
<dbReference type="GO" id="GO:0005509">
    <property type="term" value="F:calcium ion binding"/>
    <property type="evidence" value="ECO:0007669"/>
    <property type="project" value="UniProtKB-UniRule"/>
</dbReference>
<evidence type="ECO:0000256" key="6">
    <source>
        <dbReference type="ARBA" id="ARBA00022490"/>
    </source>
</evidence>
<feature type="domain" description="Cadherin" evidence="20">
    <location>
        <begin position="274"/>
        <end position="382"/>
    </location>
</feature>
<dbReference type="PROSITE" id="PS50268">
    <property type="entry name" value="CADHERIN_2"/>
    <property type="match status" value="7"/>
</dbReference>
<dbReference type="GO" id="GO:0005635">
    <property type="term" value="C:nuclear envelope"/>
    <property type="evidence" value="ECO:0007669"/>
    <property type="project" value="TreeGrafter"/>
</dbReference>
<comment type="caution">
    <text evidence="21">The sequence shown here is derived from an EMBL/GenBank/DDBJ whole genome shotgun (WGS) entry which is preliminary data.</text>
</comment>
<dbReference type="InterPro" id="IPR058669">
    <property type="entry name" value="TPR_IPO7/11-like"/>
</dbReference>
<evidence type="ECO:0000256" key="16">
    <source>
        <dbReference type="ARBA" id="ARBA00077811"/>
    </source>
</evidence>
<keyword evidence="5" id="KW-0813">Transport</keyword>
<dbReference type="GO" id="GO:0005829">
    <property type="term" value="C:cytosol"/>
    <property type="evidence" value="ECO:0007669"/>
    <property type="project" value="TreeGrafter"/>
</dbReference>
<evidence type="ECO:0000256" key="9">
    <source>
        <dbReference type="ARBA" id="ARBA00022837"/>
    </source>
</evidence>
<keyword evidence="12 18" id="KW-0472">Membrane</keyword>
<evidence type="ECO:0000256" key="3">
    <source>
        <dbReference type="ARBA" id="ARBA00004496"/>
    </source>
</evidence>
<dbReference type="FunFam" id="1.25.10.10:FF:000116">
    <property type="entry name" value="importin-11 isoform X1"/>
    <property type="match status" value="1"/>
</dbReference>
<feature type="domain" description="Cadherin" evidence="20">
    <location>
        <begin position="770"/>
        <end position="855"/>
    </location>
</feature>
<proteinExistence type="inferred from homology"/>
<dbReference type="SUPFAM" id="SSF49313">
    <property type="entry name" value="Cadherin-like"/>
    <property type="match status" value="5"/>
</dbReference>
<gene>
    <name evidence="21" type="ORF">GEV33_007616</name>
</gene>
<keyword evidence="11" id="KW-0007">Acetylation</keyword>
<keyword evidence="6" id="KW-0963">Cytoplasm</keyword>
<evidence type="ECO:0000313" key="21">
    <source>
        <dbReference type="EMBL" id="KAH0815176.1"/>
    </source>
</evidence>
<dbReference type="InterPro" id="IPR011989">
    <property type="entry name" value="ARM-like"/>
</dbReference>
<evidence type="ECO:0000313" key="22">
    <source>
        <dbReference type="Proteomes" id="UP000719412"/>
    </source>
</evidence>
<dbReference type="SMART" id="SM00112">
    <property type="entry name" value="CA"/>
    <property type="match status" value="6"/>
</dbReference>
<evidence type="ECO:0000256" key="1">
    <source>
        <dbReference type="ARBA" id="ARBA00004123"/>
    </source>
</evidence>
<evidence type="ECO:0000256" key="11">
    <source>
        <dbReference type="ARBA" id="ARBA00022990"/>
    </source>
</evidence>
<dbReference type="Gene3D" id="1.25.10.10">
    <property type="entry name" value="Leucine-rich Repeat Variant"/>
    <property type="match status" value="1"/>
</dbReference>
<evidence type="ECO:0000256" key="12">
    <source>
        <dbReference type="ARBA" id="ARBA00023136"/>
    </source>
</evidence>
<dbReference type="GO" id="GO:0007156">
    <property type="term" value="P:homophilic cell adhesion via plasma membrane adhesion molecules"/>
    <property type="evidence" value="ECO:0007669"/>
    <property type="project" value="InterPro"/>
</dbReference>
<dbReference type="Pfam" id="PF25758">
    <property type="entry name" value="TPR_IPO11"/>
    <property type="match status" value="1"/>
</dbReference>
<dbReference type="Pfam" id="PF00028">
    <property type="entry name" value="Cadherin"/>
    <property type="match status" value="2"/>
</dbReference>
<feature type="domain" description="Cadherin" evidence="20">
    <location>
        <begin position="856"/>
        <end position="968"/>
    </location>
</feature>
<dbReference type="SMART" id="SM00913">
    <property type="entry name" value="IBN_N"/>
    <property type="match status" value="1"/>
</dbReference>
<keyword evidence="8" id="KW-0677">Repeat</keyword>
<dbReference type="PANTHER" id="PTHR10997">
    <property type="entry name" value="IMPORTIN-7, 8, 11"/>
    <property type="match status" value="1"/>
</dbReference>
<dbReference type="GO" id="GO:0031267">
    <property type="term" value="F:small GTPase binding"/>
    <property type="evidence" value="ECO:0007669"/>
    <property type="project" value="InterPro"/>
</dbReference>
<feature type="transmembrane region" description="Helical" evidence="18">
    <location>
        <begin position="1073"/>
        <end position="1095"/>
    </location>
</feature>
<feature type="domain" description="Cadherin" evidence="20">
    <location>
        <begin position="397"/>
        <end position="504"/>
    </location>
</feature>
<dbReference type="PROSITE" id="PS50166">
    <property type="entry name" value="IMPORTIN_B_NT"/>
    <property type="match status" value="1"/>
</dbReference>
<organism evidence="21 22">
    <name type="scientific">Tenebrio molitor</name>
    <name type="common">Yellow mealworm beetle</name>
    <dbReference type="NCBI Taxonomy" id="7067"/>
    <lineage>
        <taxon>Eukaryota</taxon>
        <taxon>Metazoa</taxon>
        <taxon>Ecdysozoa</taxon>
        <taxon>Arthropoda</taxon>
        <taxon>Hexapoda</taxon>
        <taxon>Insecta</taxon>
        <taxon>Pterygota</taxon>
        <taxon>Neoptera</taxon>
        <taxon>Endopterygota</taxon>
        <taxon>Coleoptera</taxon>
        <taxon>Polyphaga</taxon>
        <taxon>Cucujiformia</taxon>
        <taxon>Tenebrionidae</taxon>
        <taxon>Tenebrio</taxon>
    </lineage>
</organism>
<dbReference type="PROSITE" id="PS00232">
    <property type="entry name" value="CADHERIN_1"/>
    <property type="match status" value="2"/>
</dbReference>
<accession>A0A8J6HI06</accession>
<keyword evidence="18" id="KW-1133">Transmembrane helix</keyword>
<keyword evidence="22" id="KW-1185">Reference proteome</keyword>
<protein>
    <recommendedName>
        <fullName evidence="15">Importin-11</fullName>
    </recommendedName>
    <alternativeName>
        <fullName evidence="16">Ran-binding protein 11</fullName>
    </alternativeName>
</protein>
<evidence type="ECO:0000256" key="13">
    <source>
        <dbReference type="ARBA" id="ARBA00023242"/>
    </source>
</evidence>
<feature type="domain" description="Importin N-terminal" evidence="19">
    <location>
        <begin position="1196"/>
        <end position="1266"/>
    </location>
</feature>
<evidence type="ECO:0000256" key="7">
    <source>
        <dbReference type="ARBA" id="ARBA00022553"/>
    </source>
</evidence>
<dbReference type="SUPFAM" id="SSF48371">
    <property type="entry name" value="ARM repeat"/>
    <property type="match status" value="1"/>
</dbReference>
<keyword evidence="10" id="KW-0653">Protein transport</keyword>
<name>A0A8J6HI06_TENMO</name>
<evidence type="ECO:0000256" key="4">
    <source>
        <dbReference type="ARBA" id="ARBA00007991"/>
    </source>
</evidence>
<evidence type="ECO:0000259" key="20">
    <source>
        <dbReference type="PROSITE" id="PS50268"/>
    </source>
</evidence>
<keyword evidence="18" id="KW-0812">Transmembrane</keyword>
<dbReference type="EMBL" id="JABDTM020023449">
    <property type="protein sequence ID" value="KAH0815176.1"/>
    <property type="molecule type" value="Genomic_DNA"/>
</dbReference>
<keyword evidence="9 17" id="KW-0106">Calcium</keyword>
<dbReference type="InterPro" id="IPR002126">
    <property type="entry name" value="Cadherin-like_dom"/>
</dbReference>
<evidence type="ECO:0000256" key="5">
    <source>
        <dbReference type="ARBA" id="ARBA00022448"/>
    </source>
</evidence>
<dbReference type="Pfam" id="PF03810">
    <property type="entry name" value="IBN_N"/>
    <property type="match status" value="1"/>
</dbReference>
<feature type="domain" description="Cadherin" evidence="20">
    <location>
        <begin position="139"/>
        <end position="271"/>
    </location>
</feature>